<keyword evidence="1" id="KW-0175">Coiled coil</keyword>
<proteinExistence type="predicted"/>
<accession>A0A9P5LDJ9</accession>
<reference evidence="3" key="1">
    <citation type="submission" date="2020-03" db="EMBL/GenBank/DDBJ databases">
        <title>Draft Genome Sequence of Cylindrodendrum hubeiense.</title>
        <authorList>
            <person name="Buettner E."/>
            <person name="Kellner H."/>
        </authorList>
    </citation>
    <scope>NUCLEOTIDE SEQUENCE</scope>
    <source>
        <strain evidence="3">IHI 201604</strain>
    </source>
</reference>
<dbReference type="EMBL" id="JAANBB010000193">
    <property type="protein sequence ID" value="KAF7546957.1"/>
    <property type="molecule type" value="Genomic_DNA"/>
</dbReference>
<dbReference type="OrthoDB" id="5396360at2759"/>
<feature type="compositionally biased region" description="Basic and acidic residues" evidence="2">
    <location>
        <begin position="327"/>
        <end position="342"/>
    </location>
</feature>
<feature type="compositionally biased region" description="Polar residues" evidence="2">
    <location>
        <begin position="295"/>
        <end position="306"/>
    </location>
</feature>
<evidence type="ECO:0000313" key="3">
    <source>
        <dbReference type="EMBL" id="KAF7546957.1"/>
    </source>
</evidence>
<protein>
    <submittedName>
        <fullName evidence="3">Uncharacterized protein</fullName>
    </submittedName>
</protein>
<sequence length="342" mass="37516">MAVAAVKCARCGVKLGIVANLWIRIGDKYLAQVSDSNDDPDLEISNVGSVRIGAADTVVGGCGQYIFLVKSVTIKSTVDGRRRVEPKIQKSLPWVVDTTVNGDEHISSPTRGQSLHSPQPAHRQKRQRQTSDVEPVEDAQLEFELDSEVASAFRSVLSYVEREVAQLHEELRAVRTAGDERRKKQATAVQDEPSKTKAELDQLKDGNLRLREELEKTKQVAREAIDTAKGFASELSSLKGDVEQLRAELNRRVVPVSANNFQYGGRTSLKRSSLLRDGDDDSISNPPKRVAVTPELTSSQHSSPTASAIKRSGFLSRPARRSSGIFGEKKHHVEEGTGAKDN</sequence>
<comment type="caution">
    <text evidence="3">The sequence shown here is derived from an EMBL/GenBank/DDBJ whole genome shotgun (WGS) entry which is preliminary data.</text>
</comment>
<evidence type="ECO:0000313" key="4">
    <source>
        <dbReference type="Proteomes" id="UP000722485"/>
    </source>
</evidence>
<name>A0A9P5LDJ9_9HYPO</name>
<keyword evidence="4" id="KW-1185">Reference proteome</keyword>
<organism evidence="3 4">
    <name type="scientific">Cylindrodendrum hubeiense</name>
    <dbReference type="NCBI Taxonomy" id="595255"/>
    <lineage>
        <taxon>Eukaryota</taxon>
        <taxon>Fungi</taxon>
        <taxon>Dikarya</taxon>
        <taxon>Ascomycota</taxon>
        <taxon>Pezizomycotina</taxon>
        <taxon>Sordariomycetes</taxon>
        <taxon>Hypocreomycetidae</taxon>
        <taxon>Hypocreales</taxon>
        <taxon>Nectriaceae</taxon>
        <taxon>Cylindrodendrum</taxon>
    </lineage>
</organism>
<feature type="coiled-coil region" evidence="1">
    <location>
        <begin position="200"/>
        <end position="248"/>
    </location>
</feature>
<evidence type="ECO:0000256" key="2">
    <source>
        <dbReference type="SAM" id="MobiDB-lite"/>
    </source>
</evidence>
<feature type="compositionally biased region" description="Polar residues" evidence="2">
    <location>
        <begin position="107"/>
        <end position="117"/>
    </location>
</feature>
<feature type="region of interest" description="Disordered" evidence="2">
    <location>
        <begin position="272"/>
        <end position="342"/>
    </location>
</feature>
<evidence type="ECO:0000256" key="1">
    <source>
        <dbReference type="SAM" id="Coils"/>
    </source>
</evidence>
<dbReference type="Proteomes" id="UP000722485">
    <property type="component" value="Unassembled WGS sequence"/>
</dbReference>
<gene>
    <name evidence="3" type="ORF">G7Z17_g8060</name>
</gene>
<dbReference type="AlphaFoldDB" id="A0A9P5LDJ9"/>
<feature type="region of interest" description="Disordered" evidence="2">
    <location>
        <begin position="176"/>
        <end position="198"/>
    </location>
</feature>
<feature type="region of interest" description="Disordered" evidence="2">
    <location>
        <begin position="101"/>
        <end position="136"/>
    </location>
</feature>